<sequence length="71" mass="8805">MFRFQTPKKYEQGEKETRCRKYTNVEFYDRSDFDQFTNQQKFKVKKVKKKRMDRTPSPIVFDINQDLYPLV</sequence>
<name>A0AAD1Y2I5_EUPCR</name>
<comment type="caution">
    <text evidence="1">The sequence shown here is derived from an EMBL/GenBank/DDBJ whole genome shotgun (WGS) entry which is preliminary data.</text>
</comment>
<protein>
    <submittedName>
        <fullName evidence="1">Uncharacterized protein</fullName>
    </submittedName>
</protein>
<dbReference type="AlphaFoldDB" id="A0AAD1Y2I5"/>
<proteinExistence type="predicted"/>
<evidence type="ECO:0000313" key="2">
    <source>
        <dbReference type="Proteomes" id="UP001295684"/>
    </source>
</evidence>
<organism evidence="1 2">
    <name type="scientific">Euplotes crassus</name>
    <dbReference type="NCBI Taxonomy" id="5936"/>
    <lineage>
        <taxon>Eukaryota</taxon>
        <taxon>Sar</taxon>
        <taxon>Alveolata</taxon>
        <taxon>Ciliophora</taxon>
        <taxon>Intramacronucleata</taxon>
        <taxon>Spirotrichea</taxon>
        <taxon>Hypotrichia</taxon>
        <taxon>Euplotida</taxon>
        <taxon>Euplotidae</taxon>
        <taxon>Moneuplotes</taxon>
    </lineage>
</organism>
<evidence type="ECO:0000313" key="1">
    <source>
        <dbReference type="EMBL" id="CAI2384146.1"/>
    </source>
</evidence>
<gene>
    <name evidence="1" type="ORF">ECRASSUSDP1_LOCUS25667</name>
</gene>
<keyword evidence="2" id="KW-1185">Reference proteome</keyword>
<dbReference type="EMBL" id="CAMPGE010026457">
    <property type="protein sequence ID" value="CAI2384146.1"/>
    <property type="molecule type" value="Genomic_DNA"/>
</dbReference>
<accession>A0AAD1Y2I5</accession>
<dbReference type="Proteomes" id="UP001295684">
    <property type="component" value="Unassembled WGS sequence"/>
</dbReference>
<reference evidence="1" key="1">
    <citation type="submission" date="2023-07" db="EMBL/GenBank/DDBJ databases">
        <authorList>
            <consortium name="AG Swart"/>
            <person name="Singh M."/>
            <person name="Singh A."/>
            <person name="Seah K."/>
            <person name="Emmerich C."/>
        </authorList>
    </citation>
    <scope>NUCLEOTIDE SEQUENCE</scope>
    <source>
        <strain evidence="1">DP1</strain>
    </source>
</reference>